<dbReference type="Pfam" id="PF06961">
    <property type="entry name" value="DUF1294"/>
    <property type="match status" value="1"/>
</dbReference>
<sequence>MYLIIVPIAFVAINAWTIICFWDDKQSAIAGRRRIPEASLLQLALLGGTPGAFLAGHLFRHKTRKEPFSTRLQVIAAVQLGLLIGFAIW</sequence>
<dbReference type="InterPro" id="IPR012156">
    <property type="entry name" value="Cold_shock_CspA"/>
</dbReference>
<dbReference type="EMBL" id="CP019602">
    <property type="protein sequence ID" value="ARU17523.1"/>
    <property type="molecule type" value="Genomic_DNA"/>
</dbReference>
<proteinExistence type="predicted"/>
<dbReference type="AlphaFoldDB" id="A0A1Z1FFM0"/>
<keyword evidence="3" id="KW-1185">Reference proteome</keyword>
<keyword evidence="1" id="KW-1133">Transmembrane helix</keyword>
<protein>
    <submittedName>
        <fullName evidence="2">Cold-shock protein</fullName>
    </submittedName>
</protein>
<organism evidence="2 3">
    <name type="scientific">Croceicoccus marinus</name>
    <dbReference type="NCBI Taxonomy" id="450378"/>
    <lineage>
        <taxon>Bacteria</taxon>
        <taxon>Pseudomonadati</taxon>
        <taxon>Pseudomonadota</taxon>
        <taxon>Alphaproteobacteria</taxon>
        <taxon>Sphingomonadales</taxon>
        <taxon>Erythrobacteraceae</taxon>
        <taxon>Croceicoccus</taxon>
    </lineage>
</organism>
<keyword evidence="1" id="KW-0472">Membrane</keyword>
<accession>A0A1Z1FFM0</accession>
<reference evidence="2 3" key="1">
    <citation type="submission" date="2017-01" db="EMBL/GenBank/DDBJ databases">
        <title>Complete genome sequence of esterase-producing bacterium Croceicoccus marinus E4A9.</title>
        <authorList>
            <person name="Wu Y.-H."/>
            <person name="Cheng H."/>
            <person name="Xu L."/>
            <person name="Huo Y.-Y."/>
            <person name="Wang C.-S."/>
            <person name="Xu X.-W."/>
        </authorList>
    </citation>
    <scope>NUCLEOTIDE SEQUENCE [LARGE SCALE GENOMIC DNA]</scope>
    <source>
        <strain evidence="2 3">E4A9</strain>
    </source>
</reference>
<dbReference type="InterPro" id="IPR010718">
    <property type="entry name" value="DUF1294"/>
</dbReference>
<dbReference type="KEGG" id="cman:A9D14_12765"/>
<keyword evidence="1" id="KW-0812">Transmembrane</keyword>
<dbReference type="GO" id="GO:0003676">
    <property type="term" value="F:nucleic acid binding"/>
    <property type="evidence" value="ECO:0007669"/>
    <property type="project" value="InterPro"/>
</dbReference>
<gene>
    <name evidence="2" type="ORF">A9D14_12765</name>
</gene>
<evidence type="ECO:0000313" key="2">
    <source>
        <dbReference type="EMBL" id="ARU17523.1"/>
    </source>
</evidence>
<feature type="transmembrane region" description="Helical" evidence="1">
    <location>
        <begin position="41"/>
        <end position="59"/>
    </location>
</feature>
<evidence type="ECO:0000256" key="1">
    <source>
        <dbReference type="SAM" id="Phobius"/>
    </source>
</evidence>
<dbReference type="Proteomes" id="UP000195807">
    <property type="component" value="Chromosome"/>
</dbReference>
<dbReference type="PIRSF" id="PIRSF002599">
    <property type="entry name" value="Cold_shock_A"/>
    <property type="match status" value="1"/>
</dbReference>
<evidence type="ECO:0000313" key="3">
    <source>
        <dbReference type="Proteomes" id="UP000195807"/>
    </source>
</evidence>
<name>A0A1Z1FFM0_9SPHN</name>
<feature type="transmembrane region" description="Helical" evidence="1">
    <location>
        <begin position="71"/>
        <end position="88"/>
    </location>
</feature>